<name>A0A1J5PI57_9ZZZZ</name>
<dbReference type="EMBL" id="MLJW01004191">
    <property type="protein sequence ID" value="OIQ70464.1"/>
    <property type="molecule type" value="Genomic_DNA"/>
</dbReference>
<comment type="caution">
    <text evidence="1">The sequence shown here is derived from an EMBL/GenBank/DDBJ whole genome shotgun (WGS) entry which is preliminary data.</text>
</comment>
<organism evidence="1">
    <name type="scientific">mine drainage metagenome</name>
    <dbReference type="NCBI Taxonomy" id="410659"/>
    <lineage>
        <taxon>unclassified sequences</taxon>
        <taxon>metagenomes</taxon>
        <taxon>ecological metagenomes</taxon>
    </lineage>
</organism>
<accession>A0A1J5PI57</accession>
<proteinExistence type="predicted"/>
<sequence length="121" mass="12618">MHVVGPEQHDGPVPGAAVGVAIEGLAMAAEVCRIEARHELEGCVVDFSGPPHGVQRVDRQIARIAAAGIVEGRAKQDVPLARDAFVVPDVTAFVEGLRPGGQVFHNESFQVVPPRSAAAIA</sequence>
<evidence type="ECO:0000313" key="1">
    <source>
        <dbReference type="EMBL" id="OIQ70464.1"/>
    </source>
</evidence>
<protein>
    <submittedName>
        <fullName evidence="1">Uncharacterized protein</fullName>
    </submittedName>
</protein>
<reference evidence="1" key="1">
    <citation type="submission" date="2016-10" db="EMBL/GenBank/DDBJ databases">
        <title>Sequence of Gallionella enrichment culture.</title>
        <authorList>
            <person name="Poehlein A."/>
            <person name="Muehling M."/>
            <person name="Daniel R."/>
        </authorList>
    </citation>
    <scope>NUCLEOTIDE SEQUENCE</scope>
</reference>
<dbReference type="AlphaFoldDB" id="A0A1J5PI57"/>
<gene>
    <name evidence="1" type="ORF">GALL_479260</name>
</gene>